<proteinExistence type="predicted"/>
<evidence type="ECO:0000256" key="2">
    <source>
        <dbReference type="SAM" id="Phobius"/>
    </source>
</evidence>
<dbReference type="InterPro" id="IPR036116">
    <property type="entry name" value="FN3_sf"/>
</dbReference>
<gene>
    <name evidence="4" type="ORF">SK128_007803</name>
</gene>
<keyword evidence="2" id="KW-1133">Transmembrane helix</keyword>
<accession>A0AAN9A8M2</accession>
<dbReference type="InterPro" id="IPR013783">
    <property type="entry name" value="Ig-like_fold"/>
</dbReference>
<keyword evidence="2" id="KW-0812">Transmembrane</keyword>
<feature type="transmembrane region" description="Helical" evidence="2">
    <location>
        <begin position="141"/>
        <end position="165"/>
    </location>
</feature>
<feature type="domain" description="Fibronectin type-III" evidence="3">
    <location>
        <begin position="20"/>
        <end position="111"/>
    </location>
</feature>
<feature type="compositionally biased region" description="Polar residues" evidence="1">
    <location>
        <begin position="246"/>
        <end position="256"/>
    </location>
</feature>
<feature type="region of interest" description="Disordered" evidence="1">
    <location>
        <begin position="456"/>
        <end position="509"/>
    </location>
</feature>
<dbReference type="Pfam" id="PF00041">
    <property type="entry name" value="fn3"/>
    <property type="match status" value="1"/>
</dbReference>
<dbReference type="Proteomes" id="UP001381693">
    <property type="component" value="Unassembled WGS sequence"/>
</dbReference>
<dbReference type="SUPFAM" id="SSF49265">
    <property type="entry name" value="Fibronectin type III"/>
    <property type="match status" value="1"/>
</dbReference>
<dbReference type="Gene3D" id="2.60.40.10">
    <property type="entry name" value="Immunoglobulins"/>
    <property type="match status" value="1"/>
</dbReference>
<dbReference type="PROSITE" id="PS50853">
    <property type="entry name" value="FN3"/>
    <property type="match status" value="1"/>
</dbReference>
<evidence type="ECO:0000259" key="3">
    <source>
        <dbReference type="PROSITE" id="PS50853"/>
    </source>
</evidence>
<feature type="compositionally biased region" description="Basic and acidic residues" evidence="1">
    <location>
        <begin position="177"/>
        <end position="189"/>
    </location>
</feature>
<evidence type="ECO:0000313" key="5">
    <source>
        <dbReference type="Proteomes" id="UP001381693"/>
    </source>
</evidence>
<keyword evidence="5" id="KW-1185">Reference proteome</keyword>
<comment type="caution">
    <text evidence="4">The sequence shown here is derived from an EMBL/GenBank/DDBJ whole genome shotgun (WGS) entry which is preliminary data.</text>
</comment>
<keyword evidence="2" id="KW-0472">Membrane</keyword>
<dbReference type="EMBL" id="JAXCGZ010007951">
    <property type="protein sequence ID" value="KAK7078204.1"/>
    <property type="molecule type" value="Genomic_DNA"/>
</dbReference>
<feature type="region of interest" description="Disordered" evidence="1">
    <location>
        <begin position="220"/>
        <end position="256"/>
    </location>
</feature>
<feature type="region of interest" description="Disordered" evidence="1">
    <location>
        <begin position="172"/>
        <end position="206"/>
    </location>
</feature>
<evidence type="ECO:0000313" key="4">
    <source>
        <dbReference type="EMBL" id="KAK7078204.1"/>
    </source>
</evidence>
<evidence type="ECO:0000256" key="1">
    <source>
        <dbReference type="SAM" id="MobiDB-lite"/>
    </source>
</evidence>
<organism evidence="4 5">
    <name type="scientific">Halocaridina rubra</name>
    <name type="common">Hawaiian red shrimp</name>
    <dbReference type="NCBI Taxonomy" id="373956"/>
    <lineage>
        <taxon>Eukaryota</taxon>
        <taxon>Metazoa</taxon>
        <taxon>Ecdysozoa</taxon>
        <taxon>Arthropoda</taxon>
        <taxon>Crustacea</taxon>
        <taxon>Multicrustacea</taxon>
        <taxon>Malacostraca</taxon>
        <taxon>Eumalacostraca</taxon>
        <taxon>Eucarida</taxon>
        <taxon>Decapoda</taxon>
        <taxon>Pleocyemata</taxon>
        <taxon>Caridea</taxon>
        <taxon>Atyoidea</taxon>
        <taxon>Atyidae</taxon>
        <taxon>Halocaridina</taxon>
    </lineage>
</organism>
<name>A0AAN9A8M2_HALRR</name>
<dbReference type="SMART" id="SM00060">
    <property type="entry name" value="FN3"/>
    <property type="match status" value="1"/>
</dbReference>
<dbReference type="InterPro" id="IPR003961">
    <property type="entry name" value="FN3_dom"/>
</dbReference>
<dbReference type="CDD" id="cd00063">
    <property type="entry name" value="FN3"/>
    <property type="match status" value="1"/>
</dbReference>
<dbReference type="AlphaFoldDB" id="A0AAN9A8M2"/>
<reference evidence="4 5" key="1">
    <citation type="submission" date="2023-11" db="EMBL/GenBank/DDBJ databases">
        <title>Halocaridina rubra genome assembly.</title>
        <authorList>
            <person name="Smith C."/>
        </authorList>
    </citation>
    <scope>NUCLEOTIDE SEQUENCE [LARGE SCALE GENOMIC DNA]</scope>
    <source>
        <strain evidence="4">EP-1</strain>
        <tissue evidence="4">Whole</tissue>
    </source>
</reference>
<sequence length="509" mass="55248">MCQYCNICLGLAVEKCKPDPPHNCRAFDVTISSLQVSCLPGDDGGLGQSFVLQVLEVSGSYEPIAEVRHDTASFFVANLRPATSYRLLVTAVNAKGKSRPAELQAYTVPLHHPQHENPAAFSSLFTDRQEPTRERESGAEVAVGVLAGAILACVPVAIIVVVIATRTCKRVRSAKQRGSEKKDNSKNDVCEMGGHSASVDEASGDIGSNITTITGGVYLSSTMAPTPSPPSPQHSHHHVPQLPVSKSSGTPCTGSQIYAQESNGYELENQVNIKSSSKMHLRPHVQSEKTRQGENELLEITLPPPAAYDQGYRSSPTIFPHQSVVSCYSSQEQGSPRAADIQGYLRQQGFQEWKPSGVQACYLPPPTSSVERLQSGPKGSSKINSSCNKSQVYRYHNLEYQADNRKLSGSASFATLPSKDKDINPQKVLSSQEGKMSTLYNPLALFPSSPSFQHKDGNSVIANDKSMLHTRSLKRPIKPSGQDIQRIRETSRNRSASVSTDKSKRESSV</sequence>
<protein>
    <recommendedName>
        <fullName evidence="3">Fibronectin type-III domain-containing protein</fullName>
    </recommendedName>
</protein>